<dbReference type="PROSITE" id="PS01007">
    <property type="entry name" value="TRANSPOSASE_MUTATOR"/>
    <property type="match status" value="1"/>
</dbReference>
<evidence type="ECO:0000313" key="6">
    <source>
        <dbReference type="EMBL" id="KAK1660482.1"/>
    </source>
</evidence>
<feature type="compositionally biased region" description="Basic residues" evidence="4">
    <location>
        <begin position="602"/>
        <end position="619"/>
    </location>
</feature>
<evidence type="ECO:0000256" key="3">
    <source>
        <dbReference type="ARBA" id="ARBA00023172"/>
    </source>
</evidence>
<comment type="caution">
    <text evidence="6">The sequence shown here is derived from an EMBL/GenBank/DDBJ whole genome shotgun (WGS) entry which is preliminary data.</text>
</comment>
<dbReference type="GO" id="GO:0006313">
    <property type="term" value="P:DNA transposition"/>
    <property type="evidence" value="ECO:0007669"/>
    <property type="project" value="InterPro"/>
</dbReference>
<keyword evidence="1" id="KW-0815">Transposition</keyword>
<keyword evidence="2" id="KW-0238">DNA-binding</keyword>
<protein>
    <recommendedName>
        <fullName evidence="5">MULE transposase domain-containing protein</fullName>
    </recommendedName>
</protein>
<evidence type="ECO:0000259" key="5">
    <source>
        <dbReference type="Pfam" id="PF10551"/>
    </source>
</evidence>
<dbReference type="InterPro" id="IPR001207">
    <property type="entry name" value="Transposase_mutator"/>
</dbReference>
<dbReference type="Pfam" id="PF10551">
    <property type="entry name" value="MULE"/>
    <property type="match status" value="1"/>
</dbReference>
<evidence type="ECO:0000256" key="2">
    <source>
        <dbReference type="ARBA" id="ARBA00023125"/>
    </source>
</evidence>
<dbReference type="EMBL" id="JAUUTY010000003">
    <property type="protein sequence ID" value="KAK1660482.1"/>
    <property type="molecule type" value="Genomic_DNA"/>
</dbReference>
<keyword evidence="3" id="KW-0233">DNA recombination</keyword>
<dbReference type="GO" id="GO:0003677">
    <property type="term" value="F:DNA binding"/>
    <property type="evidence" value="ECO:0007669"/>
    <property type="project" value="UniProtKB-KW"/>
</dbReference>
<evidence type="ECO:0000313" key="7">
    <source>
        <dbReference type="Proteomes" id="UP001231189"/>
    </source>
</evidence>
<dbReference type="Proteomes" id="UP001231189">
    <property type="component" value="Unassembled WGS sequence"/>
</dbReference>
<evidence type="ECO:0000256" key="1">
    <source>
        <dbReference type="ARBA" id="ARBA00022578"/>
    </source>
</evidence>
<dbReference type="PANTHER" id="PTHR31973:SF195">
    <property type="entry name" value="MUDR FAMILY TRANSPOSASE"/>
    <property type="match status" value="1"/>
</dbReference>
<dbReference type="AlphaFoldDB" id="A0AAD8SN14"/>
<feature type="region of interest" description="Disordered" evidence="4">
    <location>
        <begin position="571"/>
        <end position="619"/>
    </location>
</feature>
<accession>A0AAD8SN14</accession>
<feature type="domain" description="MULE transposase" evidence="5">
    <location>
        <begin position="285"/>
        <end position="378"/>
    </location>
</feature>
<sequence>MVEEINRREGWTSNTVLFLVELIDLNPASRVGYVASKLACQIVEDDWATQMQIMPIVTELAVLSGEAGAEEAVNHVEEVPVSIDWNTVDISDRTDLVITPMSDIQMETMFGIPVDEKDKKKEKYEAADDGNKQSRTADADGDIDSELMHDAAVEVGDGHDDELICVYDKENPVIEVEKITPILAKTPNTTAKKLKVDLEKDYPIQLKYTTVWKAKQRVMKQLFGDWANTFRMLYSFKAEVDKRCPGSVVEIDTEVTPDGKVYFSKFFMALKPCIDGFKAGCRPYLSIDSSFLTGKWNGQLAACNALDGHNWMYPVAIGLFQSETEASWTWFMMQLKRSIGPVSPLAVHTDACKGLENAVKNVFPHAEQRECFGHMWMNVIKKFRGDAFGRLWPAARAYKLSTQEYHLNKIKEASTKFGPWMETYHSLLWYRSGFNTAIKCDHINNNLAESFNNRIKDLKDLPVHDMVDKIRIMIMRKKRVFQPLVTEPLCLAKKARIRGCRMKTGAVLEELDVQIDAGLEDVQTESIFEDVQTESVFEDVQTEASLDQVQTDDVLDQVQTEAALEHVVQPEIPPPSRVVGRPSESYSNKKRSMNDLLGIKAKTSKSKLPKKKKSKAKNK</sequence>
<dbReference type="InterPro" id="IPR018289">
    <property type="entry name" value="MULE_transposase_dom"/>
</dbReference>
<evidence type="ECO:0000256" key="4">
    <source>
        <dbReference type="SAM" id="MobiDB-lite"/>
    </source>
</evidence>
<proteinExistence type="predicted"/>
<reference evidence="6" key="1">
    <citation type="submission" date="2023-07" db="EMBL/GenBank/DDBJ databases">
        <title>A chromosome-level genome assembly of Lolium multiflorum.</title>
        <authorList>
            <person name="Chen Y."/>
            <person name="Copetti D."/>
            <person name="Kolliker R."/>
            <person name="Studer B."/>
        </authorList>
    </citation>
    <scope>NUCLEOTIDE SEQUENCE</scope>
    <source>
        <strain evidence="6">02402/16</strain>
        <tissue evidence="6">Leaf</tissue>
    </source>
</reference>
<feature type="region of interest" description="Disordered" evidence="4">
    <location>
        <begin position="120"/>
        <end position="143"/>
    </location>
</feature>
<dbReference type="GO" id="GO:0004803">
    <property type="term" value="F:transposase activity"/>
    <property type="evidence" value="ECO:0007669"/>
    <property type="project" value="InterPro"/>
</dbReference>
<dbReference type="PANTHER" id="PTHR31973">
    <property type="entry name" value="POLYPROTEIN, PUTATIVE-RELATED"/>
    <property type="match status" value="1"/>
</dbReference>
<organism evidence="6 7">
    <name type="scientific">Lolium multiflorum</name>
    <name type="common">Italian ryegrass</name>
    <name type="synonym">Lolium perenne subsp. multiflorum</name>
    <dbReference type="NCBI Taxonomy" id="4521"/>
    <lineage>
        <taxon>Eukaryota</taxon>
        <taxon>Viridiplantae</taxon>
        <taxon>Streptophyta</taxon>
        <taxon>Embryophyta</taxon>
        <taxon>Tracheophyta</taxon>
        <taxon>Spermatophyta</taxon>
        <taxon>Magnoliopsida</taxon>
        <taxon>Liliopsida</taxon>
        <taxon>Poales</taxon>
        <taxon>Poaceae</taxon>
        <taxon>BOP clade</taxon>
        <taxon>Pooideae</taxon>
        <taxon>Poodae</taxon>
        <taxon>Poeae</taxon>
        <taxon>Poeae Chloroplast Group 2 (Poeae type)</taxon>
        <taxon>Loliodinae</taxon>
        <taxon>Loliinae</taxon>
        <taxon>Lolium</taxon>
    </lineage>
</organism>
<feature type="compositionally biased region" description="Basic and acidic residues" evidence="4">
    <location>
        <begin position="120"/>
        <end position="138"/>
    </location>
</feature>
<name>A0AAD8SN14_LOLMU</name>
<keyword evidence="7" id="KW-1185">Reference proteome</keyword>
<gene>
    <name evidence="6" type="ORF">QYE76_048641</name>
</gene>